<organism evidence="2 3">
    <name type="scientific">Prorocentrum cordatum</name>
    <dbReference type="NCBI Taxonomy" id="2364126"/>
    <lineage>
        <taxon>Eukaryota</taxon>
        <taxon>Sar</taxon>
        <taxon>Alveolata</taxon>
        <taxon>Dinophyceae</taxon>
        <taxon>Prorocentrales</taxon>
        <taxon>Prorocentraceae</taxon>
        <taxon>Prorocentrum</taxon>
    </lineage>
</organism>
<feature type="region of interest" description="Disordered" evidence="1">
    <location>
        <begin position="19"/>
        <end position="75"/>
    </location>
</feature>
<evidence type="ECO:0000313" key="2">
    <source>
        <dbReference type="EMBL" id="CAK0807973.1"/>
    </source>
</evidence>
<reference evidence="2" key="1">
    <citation type="submission" date="2023-10" db="EMBL/GenBank/DDBJ databases">
        <authorList>
            <person name="Chen Y."/>
            <person name="Shah S."/>
            <person name="Dougan E. K."/>
            <person name="Thang M."/>
            <person name="Chan C."/>
        </authorList>
    </citation>
    <scope>NUCLEOTIDE SEQUENCE [LARGE SCALE GENOMIC DNA]</scope>
</reference>
<dbReference type="EMBL" id="CAUYUJ010004058">
    <property type="protein sequence ID" value="CAK0807973.1"/>
    <property type="molecule type" value="Genomic_DNA"/>
</dbReference>
<comment type="caution">
    <text evidence="2">The sequence shown here is derived from an EMBL/GenBank/DDBJ whole genome shotgun (WGS) entry which is preliminary data.</text>
</comment>
<accession>A0ABN9QS44</accession>
<evidence type="ECO:0000313" key="3">
    <source>
        <dbReference type="Proteomes" id="UP001189429"/>
    </source>
</evidence>
<feature type="compositionally biased region" description="Low complexity" evidence="1">
    <location>
        <begin position="65"/>
        <end position="75"/>
    </location>
</feature>
<proteinExistence type="predicted"/>
<feature type="compositionally biased region" description="Acidic residues" evidence="1">
    <location>
        <begin position="376"/>
        <end position="390"/>
    </location>
</feature>
<feature type="compositionally biased region" description="Basic and acidic residues" evidence="1">
    <location>
        <begin position="391"/>
        <end position="409"/>
    </location>
</feature>
<evidence type="ECO:0000256" key="1">
    <source>
        <dbReference type="SAM" id="MobiDB-lite"/>
    </source>
</evidence>
<feature type="region of interest" description="Disordered" evidence="1">
    <location>
        <begin position="367"/>
        <end position="409"/>
    </location>
</feature>
<keyword evidence="3" id="KW-1185">Reference proteome</keyword>
<name>A0ABN9QS44_9DINO</name>
<sequence>MSQTRSKKDVQDLAATLGKVSFAAGSSSGTGIRGKRQLGRGRSDPEAPHRKIQALEDPEPEFQDCGDAAGGDQDAVQPKDTVLVPLFTPPREVRTNILEHELHAATDLRIAPAIATWLSDGNLEPGDWQVDGEAVSKRFCIQLRGQRSYASKRAGQALGALRPQVEISLGPDKNPKMISRELGCKRIASMLVEPCPSRKLYVDREKGIISTDARNRLERFGDCAPATACASPGRSSCCRVNRCPCSRGVPRGASSWRLALCAVRAAISRTCGGRSCARCPAAVQSGERRATAVVLLLPATPVDDEVFVQTWIPSNLDQFADGAYIEREIKRRDRGEEVLYERLLAAPSRCSAEAPEAVRTQRRQQLEVAEDAGGGDAEEASSSDEDGEEAESTRKKGDGHKPEGMSKAEWKALVKAERADARKDTMKSRDHGMQATLSYRALIALCSSGMGAPKGTEGANSYYCNGGWEGKGYGGTSSNCGGGGGGMGGFGNVLGQWSGMVDSIRAFGEIGCISSVIRQADQATVAGISPPTAGAHQAVQGVATNSQPARDLALAHTSVMSGAQGSDSKLQHAIKRLAEAAGLAANSTSDLEDNPVIERMRSELAATQPEITGRSDQLQTIQTSTATTSNGVRAVRSMLEGMFSGGSDHGTGPHQSQPGHSARPLQAVHAASALVFLASVNLAQHELALSYLGISRNREDVKSYATQCQTQGAFFLLCMAGGDWREEECRPVDSQVQKPGC</sequence>
<gene>
    <name evidence="2" type="ORF">PCOR1329_LOCUS13696</name>
</gene>
<protein>
    <submittedName>
        <fullName evidence="2">Uncharacterized protein</fullName>
    </submittedName>
</protein>
<feature type="region of interest" description="Disordered" evidence="1">
    <location>
        <begin position="643"/>
        <end position="663"/>
    </location>
</feature>
<dbReference type="Proteomes" id="UP001189429">
    <property type="component" value="Unassembled WGS sequence"/>
</dbReference>